<dbReference type="Gene3D" id="3.10.28.10">
    <property type="entry name" value="Homing endonucleases"/>
    <property type="match status" value="1"/>
</dbReference>
<dbReference type="Pfam" id="PF00961">
    <property type="entry name" value="LAGLIDADG_1"/>
    <property type="match status" value="1"/>
</dbReference>
<keyword evidence="3" id="KW-1185">Reference proteome</keyword>
<dbReference type="GO" id="GO:0005739">
    <property type="term" value="C:mitochondrion"/>
    <property type="evidence" value="ECO:0007669"/>
    <property type="project" value="UniProtKB-ARBA"/>
</dbReference>
<dbReference type="InterPro" id="IPR051289">
    <property type="entry name" value="LAGLIDADG_Endonuclease"/>
</dbReference>
<dbReference type="SUPFAM" id="SSF55608">
    <property type="entry name" value="Homing endonucleases"/>
    <property type="match status" value="1"/>
</dbReference>
<dbReference type="GO" id="GO:0004519">
    <property type="term" value="F:endonuclease activity"/>
    <property type="evidence" value="ECO:0007669"/>
    <property type="project" value="InterPro"/>
</dbReference>
<dbReference type="GeneID" id="19119770"/>
<dbReference type="InterPro" id="IPR027434">
    <property type="entry name" value="Homing_endonucl"/>
</dbReference>
<dbReference type="Proteomes" id="UP000054032">
    <property type="component" value="Unassembled WGS sequence"/>
</dbReference>
<feature type="domain" description="Homing endonuclease LAGLIDADG" evidence="1">
    <location>
        <begin position="2"/>
        <end position="71"/>
    </location>
</feature>
<dbReference type="KEGG" id="bor:COCMIDRAFT_111431"/>
<dbReference type="PANTHER" id="PTHR36181:SF4">
    <property type="entry name" value="LAGLIDADG ENDONUCLEASE"/>
    <property type="match status" value="1"/>
</dbReference>
<dbReference type="InterPro" id="IPR004860">
    <property type="entry name" value="LAGLIDADG_dom"/>
</dbReference>
<dbReference type="STRING" id="930090.W6YP87"/>
<name>W6YP87_COCMI</name>
<dbReference type="AlphaFoldDB" id="W6YP87"/>
<gene>
    <name evidence="2" type="ORF">COCMIDRAFT_111431</name>
</gene>
<dbReference type="EMBL" id="KI964392">
    <property type="protein sequence ID" value="EUC39490.1"/>
    <property type="molecule type" value="Genomic_DNA"/>
</dbReference>
<proteinExistence type="predicted"/>
<sequence>KIEANFIINLHKKDVKILKQIKEFFGGVGRVSKERNGCCDYTVSSLDQIASVILPHFDKYPLITQKLADYILL</sequence>
<dbReference type="OrthoDB" id="3665149at2759"/>
<evidence type="ECO:0000313" key="2">
    <source>
        <dbReference type="EMBL" id="EUC39490.1"/>
    </source>
</evidence>
<protein>
    <recommendedName>
        <fullName evidence="1">Homing endonuclease LAGLIDADG domain-containing protein</fullName>
    </recommendedName>
</protein>
<accession>W6YP87</accession>
<dbReference type="HOGENOM" id="CLU_2838054_0_0_1"/>
<dbReference type="PANTHER" id="PTHR36181">
    <property type="entry name" value="INTRON-ENCODED ENDONUCLEASE AI3-RELATED"/>
    <property type="match status" value="1"/>
</dbReference>
<dbReference type="RefSeq" id="XP_007693990.1">
    <property type="nucleotide sequence ID" value="XM_007695800.1"/>
</dbReference>
<reference evidence="2 3" key="1">
    <citation type="journal article" date="2013" name="PLoS Genet.">
        <title>Comparative genome structure, secondary metabolite, and effector coding capacity across Cochliobolus pathogens.</title>
        <authorList>
            <person name="Condon B.J."/>
            <person name="Leng Y."/>
            <person name="Wu D."/>
            <person name="Bushley K.E."/>
            <person name="Ohm R.A."/>
            <person name="Otillar R."/>
            <person name="Martin J."/>
            <person name="Schackwitz W."/>
            <person name="Grimwood J."/>
            <person name="MohdZainudin N."/>
            <person name="Xue C."/>
            <person name="Wang R."/>
            <person name="Manning V.A."/>
            <person name="Dhillon B."/>
            <person name="Tu Z.J."/>
            <person name="Steffenson B.J."/>
            <person name="Salamov A."/>
            <person name="Sun H."/>
            <person name="Lowry S."/>
            <person name="LaButti K."/>
            <person name="Han J."/>
            <person name="Copeland A."/>
            <person name="Lindquist E."/>
            <person name="Barry K."/>
            <person name="Schmutz J."/>
            <person name="Baker S.E."/>
            <person name="Ciuffetti L.M."/>
            <person name="Grigoriev I.V."/>
            <person name="Zhong S."/>
            <person name="Turgeon B.G."/>
        </authorList>
    </citation>
    <scope>NUCLEOTIDE SEQUENCE [LARGE SCALE GENOMIC DNA]</scope>
    <source>
        <strain evidence="2 3">ATCC 44560</strain>
    </source>
</reference>
<feature type="non-terminal residue" evidence="2">
    <location>
        <position position="1"/>
    </location>
</feature>
<evidence type="ECO:0000313" key="3">
    <source>
        <dbReference type="Proteomes" id="UP000054032"/>
    </source>
</evidence>
<evidence type="ECO:0000259" key="1">
    <source>
        <dbReference type="Pfam" id="PF00961"/>
    </source>
</evidence>
<organism evidence="2 3">
    <name type="scientific">Bipolaris oryzae ATCC 44560</name>
    <dbReference type="NCBI Taxonomy" id="930090"/>
    <lineage>
        <taxon>Eukaryota</taxon>
        <taxon>Fungi</taxon>
        <taxon>Dikarya</taxon>
        <taxon>Ascomycota</taxon>
        <taxon>Pezizomycotina</taxon>
        <taxon>Dothideomycetes</taxon>
        <taxon>Pleosporomycetidae</taxon>
        <taxon>Pleosporales</taxon>
        <taxon>Pleosporineae</taxon>
        <taxon>Pleosporaceae</taxon>
        <taxon>Bipolaris</taxon>
    </lineage>
</organism>